<protein>
    <submittedName>
        <fullName evidence="8">Sigma-70 family RNA polymerase sigma factor</fullName>
    </submittedName>
</protein>
<name>A0A7M2WV80_9BACT</name>
<dbReference type="CDD" id="cd06171">
    <property type="entry name" value="Sigma70_r4"/>
    <property type="match status" value="1"/>
</dbReference>
<evidence type="ECO:0000259" key="6">
    <source>
        <dbReference type="Pfam" id="PF04542"/>
    </source>
</evidence>
<dbReference type="KEGG" id="hbs:IPV69_23405"/>
<dbReference type="InterPro" id="IPR013249">
    <property type="entry name" value="RNA_pol_sigma70_r4_t2"/>
</dbReference>
<dbReference type="NCBIfam" id="TIGR02937">
    <property type="entry name" value="sigma70-ECF"/>
    <property type="match status" value="1"/>
</dbReference>
<proteinExistence type="inferred from homology"/>
<gene>
    <name evidence="8" type="ORF">IPV69_23405</name>
</gene>
<dbReference type="Proteomes" id="UP000593765">
    <property type="component" value="Chromosome"/>
</dbReference>
<feature type="domain" description="RNA polymerase sigma-70 region 2" evidence="6">
    <location>
        <begin position="52"/>
        <end position="116"/>
    </location>
</feature>
<dbReference type="Pfam" id="PF04542">
    <property type="entry name" value="Sigma70_r2"/>
    <property type="match status" value="1"/>
</dbReference>
<dbReference type="PANTHER" id="PTHR43133:SF8">
    <property type="entry name" value="RNA POLYMERASE SIGMA FACTOR HI_1459-RELATED"/>
    <property type="match status" value="1"/>
</dbReference>
<dbReference type="InterPro" id="IPR036388">
    <property type="entry name" value="WH-like_DNA-bd_sf"/>
</dbReference>
<dbReference type="Gene3D" id="1.10.10.10">
    <property type="entry name" value="Winged helix-like DNA-binding domain superfamily/Winged helix DNA-binding domain"/>
    <property type="match status" value="1"/>
</dbReference>
<evidence type="ECO:0000256" key="2">
    <source>
        <dbReference type="ARBA" id="ARBA00023015"/>
    </source>
</evidence>
<keyword evidence="4" id="KW-0238">DNA-binding</keyword>
<keyword evidence="2" id="KW-0805">Transcription regulation</keyword>
<evidence type="ECO:0000313" key="8">
    <source>
        <dbReference type="EMBL" id="QOV89132.1"/>
    </source>
</evidence>
<organism evidence="8 9">
    <name type="scientific">Humisphaera borealis</name>
    <dbReference type="NCBI Taxonomy" id="2807512"/>
    <lineage>
        <taxon>Bacteria</taxon>
        <taxon>Pseudomonadati</taxon>
        <taxon>Planctomycetota</taxon>
        <taxon>Phycisphaerae</taxon>
        <taxon>Tepidisphaerales</taxon>
        <taxon>Tepidisphaeraceae</taxon>
        <taxon>Humisphaera</taxon>
    </lineage>
</organism>
<evidence type="ECO:0000256" key="3">
    <source>
        <dbReference type="ARBA" id="ARBA00023082"/>
    </source>
</evidence>
<dbReference type="AlphaFoldDB" id="A0A7M2WV80"/>
<dbReference type="GO" id="GO:0006352">
    <property type="term" value="P:DNA-templated transcription initiation"/>
    <property type="evidence" value="ECO:0007669"/>
    <property type="project" value="InterPro"/>
</dbReference>
<evidence type="ECO:0000256" key="5">
    <source>
        <dbReference type="ARBA" id="ARBA00023163"/>
    </source>
</evidence>
<dbReference type="RefSeq" id="WP_206292152.1">
    <property type="nucleotide sequence ID" value="NZ_CP063458.1"/>
</dbReference>
<dbReference type="Pfam" id="PF08281">
    <property type="entry name" value="Sigma70_r4_2"/>
    <property type="match status" value="1"/>
</dbReference>
<dbReference type="Gene3D" id="1.10.1740.10">
    <property type="match status" value="1"/>
</dbReference>
<dbReference type="SUPFAM" id="SSF88946">
    <property type="entry name" value="Sigma2 domain of RNA polymerase sigma factors"/>
    <property type="match status" value="1"/>
</dbReference>
<keyword evidence="5" id="KW-0804">Transcription</keyword>
<dbReference type="GO" id="GO:0016987">
    <property type="term" value="F:sigma factor activity"/>
    <property type="evidence" value="ECO:0007669"/>
    <property type="project" value="UniProtKB-KW"/>
</dbReference>
<evidence type="ECO:0000259" key="7">
    <source>
        <dbReference type="Pfam" id="PF08281"/>
    </source>
</evidence>
<evidence type="ECO:0000256" key="4">
    <source>
        <dbReference type="ARBA" id="ARBA00023125"/>
    </source>
</evidence>
<sequence length="230" mass="25334">MSSLSGTHDDAADLIDESGLPASADQAARPDVAMLRRAKAGDKSAYGQIVILYQDRLFNAVLRLVGDRDEALEVTQEAFTRGLMKIESFRGDASPYTWLFRIAMNLAISQLRKVQRARTFSLDAPMSGGRAGGGGAGGRNDDQASSLVDRVARHSDTPDAEIERRERDQQVLSALGRLDAEYRAVLVLRDIEGFDYQQMADILGLPLGTLKSRLFRARLALRDELKAYMT</sequence>
<dbReference type="InterPro" id="IPR013324">
    <property type="entry name" value="RNA_pol_sigma_r3/r4-like"/>
</dbReference>
<reference evidence="8 9" key="1">
    <citation type="submission" date="2020-10" db="EMBL/GenBank/DDBJ databases">
        <title>Wide distribution of Phycisphaera-like planctomycetes from WD2101 soil group in peatlands and genome analysis of the first cultivated representative.</title>
        <authorList>
            <person name="Dedysh S.N."/>
            <person name="Beletsky A.V."/>
            <person name="Ivanova A."/>
            <person name="Kulichevskaya I.S."/>
            <person name="Suzina N.E."/>
            <person name="Philippov D.A."/>
            <person name="Rakitin A.L."/>
            <person name="Mardanov A.V."/>
            <person name="Ravin N.V."/>
        </authorList>
    </citation>
    <scope>NUCLEOTIDE SEQUENCE [LARGE SCALE GENOMIC DNA]</scope>
    <source>
        <strain evidence="8 9">M1803</strain>
    </source>
</reference>
<accession>A0A7M2WV80</accession>
<keyword evidence="9" id="KW-1185">Reference proteome</keyword>
<dbReference type="InterPro" id="IPR013325">
    <property type="entry name" value="RNA_pol_sigma_r2"/>
</dbReference>
<comment type="similarity">
    <text evidence="1">Belongs to the sigma-70 factor family. ECF subfamily.</text>
</comment>
<dbReference type="InterPro" id="IPR039425">
    <property type="entry name" value="RNA_pol_sigma-70-like"/>
</dbReference>
<feature type="domain" description="RNA polymerase sigma factor 70 region 4 type 2" evidence="7">
    <location>
        <begin position="169"/>
        <end position="221"/>
    </location>
</feature>
<dbReference type="GO" id="GO:0003677">
    <property type="term" value="F:DNA binding"/>
    <property type="evidence" value="ECO:0007669"/>
    <property type="project" value="UniProtKB-KW"/>
</dbReference>
<evidence type="ECO:0000313" key="9">
    <source>
        <dbReference type="Proteomes" id="UP000593765"/>
    </source>
</evidence>
<evidence type="ECO:0000256" key="1">
    <source>
        <dbReference type="ARBA" id="ARBA00010641"/>
    </source>
</evidence>
<dbReference type="PANTHER" id="PTHR43133">
    <property type="entry name" value="RNA POLYMERASE ECF-TYPE SIGMA FACTO"/>
    <property type="match status" value="1"/>
</dbReference>
<keyword evidence="3" id="KW-0731">Sigma factor</keyword>
<dbReference type="InterPro" id="IPR007627">
    <property type="entry name" value="RNA_pol_sigma70_r2"/>
</dbReference>
<dbReference type="InterPro" id="IPR014284">
    <property type="entry name" value="RNA_pol_sigma-70_dom"/>
</dbReference>
<dbReference type="SUPFAM" id="SSF88659">
    <property type="entry name" value="Sigma3 and sigma4 domains of RNA polymerase sigma factors"/>
    <property type="match status" value="1"/>
</dbReference>
<dbReference type="EMBL" id="CP063458">
    <property type="protein sequence ID" value="QOV89132.1"/>
    <property type="molecule type" value="Genomic_DNA"/>
</dbReference>